<organism evidence="2 3">
    <name type="scientific">Pilibacter termitis</name>
    <dbReference type="NCBI Taxonomy" id="263852"/>
    <lineage>
        <taxon>Bacteria</taxon>
        <taxon>Bacillati</taxon>
        <taxon>Bacillota</taxon>
        <taxon>Bacilli</taxon>
        <taxon>Lactobacillales</taxon>
        <taxon>Enterococcaceae</taxon>
        <taxon>Pilibacter</taxon>
    </lineage>
</organism>
<evidence type="ECO:0000256" key="1">
    <source>
        <dbReference type="SAM" id="SignalP"/>
    </source>
</evidence>
<keyword evidence="3" id="KW-1185">Reference proteome</keyword>
<evidence type="ECO:0008006" key="4">
    <source>
        <dbReference type="Google" id="ProtNLM"/>
    </source>
</evidence>
<dbReference type="AlphaFoldDB" id="A0A1T4RA95"/>
<dbReference type="OrthoDB" id="2192808at2"/>
<evidence type="ECO:0000313" key="2">
    <source>
        <dbReference type="EMBL" id="SKA12893.1"/>
    </source>
</evidence>
<gene>
    <name evidence="2" type="ORF">SAMN02745116_02509</name>
</gene>
<protein>
    <recommendedName>
        <fullName evidence="4">Adhesin</fullName>
    </recommendedName>
</protein>
<accession>A0A1T4RA95</accession>
<name>A0A1T4RA95_9ENTE</name>
<feature type="chain" id="PRO_5039076564" description="Adhesin" evidence="1">
    <location>
        <begin position="25"/>
        <end position="188"/>
    </location>
</feature>
<dbReference type="EMBL" id="FUXI01000043">
    <property type="protein sequence ID" value="SKA12893.1"/>
    <property type="molecule type" value="Genomic_DNA"/>
</dbReference>
<dbReference type="Proteomes" id="UP000190328">
    <property type="component" value="Unassembled WGS sequence"/>
</dbReference>
<reference evidence="2 3" key="1">
    <citation type="submission" date="2017-02" db="EMBL/GenBank/DDBJ databases">
        <authorList>
            <person name="Peterson S.W."/>
        </authorList>
    </citation>
    <scope>NUCLEOTIDE SEQUENCE [LARGE SCALE GENOMIC DNA]</scope>
    <source>
        <strain evidence="2 3">ATCC BAA-1030</strain>
    </source>
</reference>
<keyword evidence="1" id="KW-0732">Signal</keyword>
<proteinExistence type="predicted"/>
<dbReference type="STRING" id="263852.SAMN02745116_02509"/>
<dbReference type="RefSeq" id="WP_078808392.1">
    <property type="nucleotide sequence ID" value="NZ_FUXI01000043.1"/>
</dbReference>
<evidence type="ECO:0000313" key="3">
    <source>
        <dbReference type="Proteomes" id="UP000190328"/>
    </source>
</evidence>
<feature type="signal peptide" evidence="1">
    <location>
        <begin position="1"/>
        <end position="24"/>
    </location>
</feature>
<sequence>MKKKLLIVLVIVLALAAVAFSSLGGSKATESVSENWTLSSKEIKKIFVSARGQNVEMKVEQSQKDKTMIQLGGKVTKDTKKKLKDVSLKKDEISIPLSDDGFKALTLSDQENPLKVTISLGKDVKAKEIALDVDLGNAIVQVPKDFNGIFETKITQDGKIEKVPETTKETDDKLSVNVSNGNITIDKE</sequence>